<dbReference type="AlphaFoldDB" id="A8ZMC8"/>
<gene>
    <name evidence="2" type="ordered locus">AM1_C0029</name>
</gene>
<keyword evidence="2" id="KW-0614">Plasmid</keyword>
<protein>
    <submittedName>
        <fullName evidence="2">Uncharacterized protein</fullName>
    </submittedName>
</protein>
<evidence type="ECO:0000256" key="1">
    <source>
        <dbReference type="SAM" id="Phobius"/>
    </source>
</evidence>
<keyword evidence="1" id="KW-0812">Transmembrane</keyword>
<name>A8ZMC8_ACAM1</name>
<dbReference type="KEGG" id="amr:AM1_C0029"/>
<proteinExistence type="predicted"/>
<evidence type="ECO:0000313" key="2">
    <source>
        <dbReference type="EMBL" id="ABW32339.1"/>
    </source>
</evidence>
<accession>A8ZMC8</accession>
<dbReference type="RefSeq" id="WP_012167306.1">
    <property type="nucleotide sequence ID" value="NC_009928.1"/>
</dbReference>
<feature type="transmembrane region" description="Helical" evidence="1">
    <location>
        <begin position="6"/>
        <end position="34"/>
    </location>
</feature>
<reference evidence="2 3" key="1">
    <citation type="journal article" date="2008" name="Proc. Natl. Acad. Sci. U.S.A.">
        <title>Niche adaptation and genome expansion in the chlorophyll d-producing cyanobacterium Acaryochloris marina.</title>
        <authorList>
            <person name="Swingley W.D."/>
            <person name="Chen M."/>
            <person name="Cheung P.C."/>
            <person name="Conrad A.L."/>
            <person name="Dejesa L.C."/>
            <person name="Hao J."/>
            <person name="Honchak B.M."/>
            <person name="Karbach L.E."/>
            <person name="Kurdoglu A."/>
            <person name="Lahiri S."/>
            <person name="Mastrian S.D."/>
            <person name="Miyashita H."/>
            <person name="Page L."/>
            <person name="Ramakrishna P."/>
            <person name="Satoh S."/>
            <person name="Sattley W.M."/>
            <person name="Shimada Y."/>
            <person name="Taylor H.L."/>
            <person name="Tomo T."/>
            <person name="Tsuchiya T."/>
            <person name="Wang Z.T."/>
            <person name="Raymond J."/>
            <person name="Mimuro M."/>
            <person name="Blankenship R.E."/>
            <person name="Touchman J.W."/>
        </authorList>
    </citation>
    <scope>NUCLEOTIDE SEQUENCE [LARGE SCALE GENOMIC DNA]</scope>
    <source>
        <strain evidence="3">MBIC 11017</strain>
        <plasmid evidence="3">Plasmid pREB3</plasmid>
    </source>
</reference>
<keyword evidence="3" id="KW-1185">Reference proteome</keyword>
<sequence>MKGCLVILLIVLTPFLLLSGPIGWILGIIAWILLLKDSGKNSGNDQ</sequence>
<keyword evidence="1" id="KW-1133">Transmembrane helix</keyword>
<dbReference type="Proteomes" id="UP000000268">
    <property type="component" value="Plasmid pREB3"/>
</dbReference>
<dbReference type="EMBL" id="CP000840">
    <property type="protein sequence ID" value="ABW32339.1"/>
    <property type="molecule type" value="Genomic_DNA"/>
</dbReference>
<evidence type="ECO:0000313" key="3">
    <source>
        <dbReference type="Proteomes" id="UP000000268"/>
    </source>
</evidence>
<dbReference type="HOGENOM" id="CLU_3178846_0_0_3"/>
<organism evidence="2 3">
    <name type="scientific">Acaryochloris marina (strain MBIC 11017)</name>
    <dbReference type="NCBI Taxonomy" id="329726"/>
    <lineage>
        <taxon>Bacteria</taxon>
        <taxon>Bacillati</taxon>
        <taxon>Cyanobacteriota</taxon>
        <taxon>Cyanophyceae</taxon>
        <taxon>Acaryochloridales</taxon>
        <taxon>Acaryochloridaceae</taxon>
        <taxon>Acaryochloris</taxon>
    </lineage>
</organism>
<keyword evidence="1" id="KW-0472">Membrane</keyword>
<geneLocation type="plasmid" evidence="2 3">
    <name>pREB3</name>
</geneLocation>